<accession>A0A317SLM8</accession>
<organism evidence="2 3">
    <name type="scientific">Tuber magnatum</name>
    <name type="common">white Piedmont truffle</name>
    <dbReference type="NCBI Taxonomy" id="42249"/>
    <lineage>
        <taxon>Eukaryota</taxon>
        <taxon>Fungi</taxon>
        <taxon>Dikarya</taxon>
        <taxon>Ascomycota</taxon>
        <taxon>Pezizomycotina</taxon>
        <taxon>Pezizomycetes</taxon>
        <taxon>Pezizales</taxon>
        <taxon>Tuberaceae</taxon>
        <taxon>Tuber</taxon>
    </lineage>
</organism>
<feature type="non-terminal residue" evidence="2">
    <location>
        <position position="1"/>
    </location>
</feature>
<name>A0A317SLM8_9PEZI</name>
<feature type="non-terminal residue" evidence="2">
    <location>
        <position position="113"/>
    </location>
</feature>
<protein>
    <recommendedName>
        <fullName evidence="1">DDE-1 domain-containing protein</fullName>
    </recommendedName>
</protein>
<evidence type="ECO:0000259" key="1">
    <source>
        <dbReference type="Pfam" id="PF03184"/>
    </source>
</evidence>
<dbReference type="STRING" id="42249.A0A317SLM8"/>
<dbReference type="AlphaFoldDB" id="A0A317SLM8"/>
<keyword evidence="3" id="KW-1185">Reference proteome</keyword>
<proteinExistence type="predicted"/>
<dbReference type="Proteomes" id="UP000246991">
    <property type="component" value="Unassembled WGS sequence"/>
</dbReference>
<evidence type="ECO:0000313" key="2">
    <source>
        <dbReference type="EMBL" id="PWW75372.1"/>
    </source>
</evidence>
<dbReference type="GO" id="GO:0003676">
    <property type="term" value="F:nucleic acid binding"/>
    <property type="evidence" value="ECO:0007669"/>
    <property type="project" value="InterPro"/>
</dbReference>
<gene>
    <name evidence="2" type="ORF">C7212DRAFT_61755</name>
</gene>
<sequence length="113" mass="13253">LLIMNGHFPHLTVEFIEFCFSHDIHLLCFLSHSTDLPQPLDIRIFWHLGRYYSNKVDNWSYAYQYQVVHKGDCFPLCQWACQKALIEANIKYAFAAPGIYPYSHNCILNILNS</sequence>
<dbReference type="OrthoDB" id="3795213at2759"/>
<comment type="caution">
    <text evidence="2">The sequence shown here is derived from an EMBL/GenBank/DDBJ whole genome shotgun (WGS) entry which is preliminary data.</text>
</comment>
<feature type="domain" description="DDE-1" evidence="1">
    <location>
        <begin position="1"/>
        <end position="79"/>
    </location>
</feature>
<reference evidence="2 3" key="1">
    <citation type="submission" date="2018-03" db="EMBL/GenBank/DDBJ databases">
        <title>Genomes of Pezizomycetes fungi and the evolution of truffles.</title>
        <authorList>
            <person name="Murat C."/>
            <person name="Payen T."/>
            <person name="Noel B."/>
            <person name="Kuo A."/>
            <person name="Martin F.M."/>
        </authorList>
    </citation>
    <scope>NUCLEOTIDE SEQUENCE [LARGE SCALE GENOMIC DNA]</scope>
    <source>
        <strain evidence="2">091103-1</strain>
    </source>
</reference>
<dbReference type="Pfam" id="PF03184">
    <property type="entry name" value="DDE_1"/>
    <property type="match status" value="1"/>
</dbReference>
<evidence type="ECO:0000313" key="3">
    <source>
        <dbReference type="Proteomes" id="UP000246991"/>
    </source>
</evidence>
<dbReference type="InterPro" id="IPR004875">
    <property type="entry name" value="DDE_SF_endonuclease_dom"/>
</dbReference>
<dbReference type="EMBL" id="PYWC01000047">
    <property type="protein sequence ID" value="PWW75372.1"/>
    <property type="molecule type" value="Genomic_DNA"/>
</dbReference>